<comment type="caution">
    <text evidence="1">The sequence shown here is derived from an EMBL/GenBank/DDBJ whole genome shotgun (WGS) entry which is preliminary data.</text>
</comment>
<sequence length="74" mass="8161">YGKDQATGVLVPPRDVEAMASGIVALLTDEPLRCQLGENAATDVRERFDLNQQVDAYLEWYHTMAGSIHARTGK</sequence>
<reference evidence="1" key="1">
    <citation type="journal article" date="2014" name="Front. Microbiol.">
        <title>High frequency of phylogenetically diverse reductive dehalogenase-homologous genes in deep subseafloor sedimentary metagenomes.</title>
        <authorList>
            <person name="Kawai M."/>
            <person name="Futagami T."/>
            <person name="Toyoda A."/>
            <person name="Takaki Y."/>
            <person name="Nishi S."/>
            <person name="Hori S."/>
            <person name="Arai W."/>
            <person name="Tsubouchi T."/>
            <person name="Morono Y."/>
            <person name="Uchiyama I."/>
            <person name="Ito T."/>
            <person name="Fujiyama A."/>
            <person name="Inagaki F."/>
            <person name="Takami H."/>
        </authorList>
    </citation>
    <scope>NUCLEOTIDE SEQUENCE</scope>
    <source>
        <strain evidence="1">Expedition CK06-06</strain>
    </source>
</reference>
<protein>
    <recommendedName>
        <fullName evidence="2">Glycosyl transferase family 1 domain-containing protein</fullName>
    </recommendedName>
</protein>
<feature type="non-terminal residue" evidence="1">
    <location>
        <position position="1"/>
    </location>
</feature>
<dbReference type="EMBL" id="BARV01029839">
    <property type="protein sequence ID" value="GAI34606.1"/>
    <property type="molecule type" value="Genomic_DNA"/>
</dbReference>
<accession>X1NWL0</accession>
<proteinExistence type="predicted"/>
<dbReference type="SUPFAM" id="SSF53756">
    <property type="entry name" value="UDP-Glycosyltransferase/glycogen phosphorylase"/>
    <property type="match status" value="1"/>
</dbReference>
<evidence type="ECO:0008006" key="2">
    <source>
        <dbReference type="Google" id="ProtNLM"/>
    </source>
</evidence>
<name>X1NWL0_9ZZZZ</name>
<dbReference type="AlphaFoldDB" id="X1NWL0"/>
<dbReference type="Gene3D" id="3.40.50.2000">
    <property type="entry name" value="Glycogen Phosphorylase B"/>
    <property type="match status" value="2"/>
</dbReference>
<evidence type="ECO:0000313" key="1">
    <source>
        <dbReference type="EMBL" id="GAI34606.1"/>
    </source>
</evidence>
<gene>
    <name evidence="1" type="ORF">S06H3_47499</name>
</gene>
<organism evidence="1">
    <name type="scientific">marine sediment metagenome</name>
    <dbReference type="NCBI Taxonomy" id="412755"/>
    <lineage>
        <taxon>unclassified sequences</taxon>
        <taxon>metagenomes</taxon>
        <taxon>ecological metagenomes</taxon>
    </lineage>
</organism>